<dbReference type="PANTHER" id="PTHR43537:SF45">
    <property type="entry name" value="GNTR FAMILY REGULATORY PROTEIN"/>
    <property type="match status" value="1"/>
</dbReference>
<evidence type="ECO:0000259" key="4">
    <source>
        <dbReference type="PROSITE" id="PS50949"/>
    </source>
</evidence>
<dbReference type="Proteomes" id="UP001156102">
    <property type="component" value="Unassembled WGS sequence"/>
</dbReference>
<dbReference type="InterPro" id="IPR011711">
    <property type="entry name" value="GntR_C"/>
</dbReference>
<feature type="domain" description="HTH gntR-type" evidence="4">
    <location>
        <begin position="5"/>
        <end position="72"/>
    </location>
</feature>
<proteinExistence type="predicted"/>
<keyword evidence="1" id="KW-0805">Transcription regulation</keyword>
<name>A0AA41X7P8_9BACI</name>
<organism evidence="5 6">
    <name type="scientific">Ectobacillus ponti</name>
    <dbReference type="NCBI Taxonomy" id="2961894"/>
    <lineage>
        <taxon>Bacteria</taxon>
        <taxon>Bacillati</taxon>
        <taxon>Bacillota</taxon>
        <taxon>Bacilli</taxon>
        <taxon>Bacillales</taxon>
        <taxon>Bacillaceae</taxon>
        <taxon>Ectobacillus</taxon>
    </lineage>
</organism>
<dbReference type="CDD" id="cd07377">
    <property type="entry name" value="WHTH_GntR"/>
    <property type="match status" value="1"/>
</dbReference>
<evidence type="ECO:0000256" key="2">
    <source>
        <dbReference type="ARBA" id="ARBA00023125"/>
    </source>
</evidence>
<dbReference type="GO" id="GO:0003677">
    <property type="term" value="F:DNA binding"/>
    <property type="evidence" value="ECO:0007669"/>
    <property type="project" value="UniProtKB-KW"/>
</dbReference>
<dbReference type="InterPro" id="IPR036388">
    <property type="entry name" value="WH-like_DNA-bd_sf"/>
</dbReference>
<dbReference type="Pfam" id="PF07729">
    <property type="entry name" value="FCD"/>
    <property type="match status" value="1"/>
</dbReference>
<dbReference type="SUPFAM" id="SSF48008">
    <property type="entry name" value="GntR ligand-binding domain-like"/>
    <property type="match status" value="1"/>
</dbReference>
<comment type="caution">
    <text evidence="5">The sequence shown here is derived from an EMBL/GenBank/DDBJ whole genome shotgun (WGS) entry which is preliminary data.</text>
</comment>
<dbReference type="InterPro" id="IPR000524">
    <property type="entry name" value="Tscrpt_reg_HTH_GntR"/>
</dbReference>
<reference evidence="5" key="1">
    <citation type="submission" date="2022-07" db="EMBL/GenBank/DDBJ databases">
        <authorList>
            <person name="Li W.-J."/>
            <person name="Deng Q.-Q."/>
        </authorList>
    </citation>
    <scope>NUCLEOTIDE SEQUENCE</scope>
    <source>
        <strain evidence="5">SYSU M60031</strain>
    </source>
</reference>
<dbReference type="Pfam" id="PF00392">
    <property type="entry name" value="GntR"/>
    <property type="match status" value="1"/>
</dbReference>
<dbReference type="AlphaFoldDB" id="A0AA41X7P8"/>
<dbReference type="InterPro" id="IPR008920">
    <property type="entry name" value="TF_FadR/GntR_C"/>
</dbReference>
<dbReference type="Gene3D" id="1.20.120.530">
    <property type="entry name" value="GntR ligand-binding domain-like"/>
    <property type="match status" value="1"/>
</dbReference>
<keyword evidence="2" id="KW-0238">DNA-binding</keyword>
<dbReference type="GO" id="GO:0003700">
    <property type="term" value="F:DNA-binding transcription factor activity"/>
    <property type="evidence" value="ECO:0007669"/>
    <property type="project" value="InterPro"/>
</dbReference>
<dbReference type="SMART" id="SM00895">
    <property type="entry name" value="FCD"/>
    <property type="match status" value="1"/>
</dbReference>
<accession>A0AA41X7P8</accession>
<keyword evidence="3" id="KW-0804">Transcription</keyword>
<dbReference type="SUPFAM" id="SSF46785">
    <property type="entry name" value="Winged helix' DNA-binding domain"/>
    <property type="match status" value="1"/>
</dbReference>
<dbReference type="Gene3D" id="1.10.10.10">
    <property type="entry name" value="Winged helix-like DNA-binding domain superfamily/Winged helix DNA-binding domain"/>
    <property type="match status" value="1"/>
</dbReference>
<evidence type="ECO:0000256" key="3">
    <source>
        <dbReference type="ARBA" id="ARBA00023163"/>
    </source>
</evidence>
<dbReference type="PANTHER" id="PTHR43537">
    <property type="entry name" value="TRANSCRIPTIONAL REGULATOR, GNTR FAMILY"/>
    <property type="match status" value="1"/>
</dbReference>
<dbReference type="InterPro" id="IPR036390">
    <property type="entry name" value="WH_DNA-bd_sf"/>
</dbReference>
<keyword evidence="6" id="KW-1185">Reference proteome</keyword>
<dbReference type="SMART" id="SM00345">
    <property type="entry name" value="HTH_GNTR"/>
    <property type="match status" value="1"/>
</dbReference>
<evidence type="ECO:0000313" key="5">
    <source>
        <dbReference type="EMBL" id="MCP8970446.1"/>
    </source>
</evidence>
<protein>
    <submittedName>
        <fullName evidence="5">GntR family transcriptional regulator</fullName>
    </submittedName>
</protein>
<dbReference type="EMBL" id="JANCLT010000011">
    <property type="protein sequence ID" value="MCP8970446.1"/>
    <property type="molecule type" value="Genomic_DNA"/>
</dbReference>
<gene>
    <name evidence="5" type="ORF">NK662_18165</name>
</gene>
<dbReference type="RefSeq" id="WP_254760363.1">
    <property type="nucleotide sequence ID" value="NZ_JANCLT010000011.1"/>
</dbReference>
<dbReference type="PROSITE" id="PS50949">
    <property type="entry name" value="HTH_GNTR"/>
    <property type="match status" value="1"/>
</dbReference>
<evidence type="ECO:0000256" key="1">
    <source>
        <dbReference type="ARBA" id="ARBA00023015"/>
    </source>
</evidence>
<sequence>MVQTKIGESQIYQILRSAIFNAELPPGTQLVEASLAEAFGVSRTPIRSVLSRLKYESLVQFVPNRGAFVYCPTPAEAEQIFYVRQVLEPEAAFLAAKKATAADLQAMEFHLAEEARLYKEGKPQLALQAIQSFHMAVIEASKNSYLIQYLRDILSLTHIILTFYDVSDENNSHSHHEHHELYEAIRRQDAAHAKQLAHQHIPFILSDIDFTKKLNHALTIDQIINRYTSQ</sequence>
<evidence type="ECO:0000313" key="6">
    <source>
        <dbReference type="Proteomes" id="UP001156102"/>
    </source>
</evidence>